<reference evidence="1" key="1">
    <citation type="journal article" date="2015" name="Front. Microbiol.">
        <title>Combining genomic sequencing methods to explore viral diversity and reveal potential virus-host interactions.</title>
        <authorList>
            <person name="Chow C.E."/>
            <person name="Winget D.M."/>
            <person name="White R.A.III."/>
            <person name="Hallam S.J."/>
            <person name="Suttle C.A."/>
        </authorList>
    </citation>
    <scope>NUCLEOTIDE SEQUENCE</scope>
    <source>
        <strain evidence="1">Oxic1_9</strain>
    </source>
</reference>
<proteinExistence type="predicted"/>
<organism evidence="1">
    <name type="scientific">uncultured marine virus</name>
    <dbReference type="NCBI Taxonomy" id="186617"/>
    <lineage>
        <taxon>Viruses</taxon>
        <taxon>environmental samples</taxon>
    </lineage>
</organism>
<accession>A0A0F7LBB0</accession>
<reference evidence="1" key="2">
    <citation type="submission" date="2015-03" db="EMBL/GenBank/DDBJ databases">
        <authorList>
            <person name="Chow C.-E.T."/>
            <person name="Winget D.M."/>
            <person name="White R.A.III."/>
            <person name="Hallam S.J."/>
            <person name="Suttle C.A."/>
        </authorList>
    </citation>
    <scope>NUCLEOTIDE SEQUENCE</scope>
    <source>
        <strain evidence="1">Oxic1_9</strain>
    </source>
</reference>
<name>A0A0F7LBB0_9VIRU</name>
<protein>
    <submittedName>
        <fullName evidence="1">Uncharacterized protein</fullName>
    </submittedName>
</protein>
<sequence>MLYKSYTCCKFITMKKKGWVKSKVKSFICGYCKECNKQLLSDEGGWIVTAKRQYFCHDGKEGSCFDNYCELNIKQHKEQHEKRLSQNSYW</sequence>
<evidence type="ECO:0000313" key="1">
    <source>
        <dbReference type="EMBL" id="AKH48486.1"/>
    </source>
</evidence>
<dbReference type="EMBL" id="KR029604">
    <property type="protein sequence ID" value="AKH48486.1"/>
    <property type="molecule type" value="Genomic_DNA"/>
</dbReference>